<feature type="signal peptide" evidence="2">
    <location>
        <begin position="1"/>
        <end position="41"/>
    </location>
</feature>
<keyword evidence="4" id="KW-1185">Reference proteome</keyword>
<dbReference type="Proteomes" id="UP000324479">
    <property type="component" value="Unassembled WGS sequence"/>
</dbReference>
<evidence type="ECO:0000256" key="2">
    <source>
        <dbReference type="SAM" id="SignalP"/>
    </source>
</evidence>
<gene>
    <name evidence="3" type="ORF">FYK55_01590</name>
</gene>
<dbReference type="RefSeq" id="WP_161604252.1">
    <property type="nucleotide sequence ID" value="NZ_VWOX01000001.1"/>
</dbReference>
<sequence length="364" mass="38207">MCFSGHRPGRLPQSVSSGRLPAALLLLASATWGLASPLATAADGVPGDLLSEIKMSDVVSASATTTKLTEDRGTVLGVVSLSRLLTDGGIRCEVKSQSVFVSLQAFNDATTTVSQDQEAGEQAGVTTAAGKDELMELTVDAEAGRVRVRLPLANRAPSQPVDGQPLMRLITAVSQQPRMRLQATDSALSLVVSVPNQKLNVTAIRKAVVELSGFADRNAATVNAITKVDANQPDASSNAASTNAVAKASPTKPTQPKQTLPKQTQPTDPQSLVGTWSAKVSNQDAWAIRINADQTFTMVHTRSGKNAISKGTYRIADQTLVISESGGVSLSGKLSATTAKSFRWTLLDKNGKPATSLDFQKQST</sequence>
<proteinExistence type="predicted"/>
<organism evidence="3 4">
    <name type="scientific">Roseiconus nitratireducens</name>
    <dbReference type="NCBI Taxonomy" id="2605748"/>
    <lineage>
        <taxon>Bacteria</taxon>
        <taxon>Pseudomonadati</taxon>
        <taxon>Planctomycetota</taxon>
        <taxon>Planctomycetia</taxon>
        <taxon>Pirellulales</taxon>
        <taxon>Pirellulaceae</taxon>
        <taxon>Roseiconus</taxon>
    </lineage>
</organism>
<evidence type="ECO:0000313" key="4">
    <source>
        <dbReference type="Proteomes" id="UP000324479"/>
    </source>
</evidence>
<name>A0A5M6DNW6_9BACT</name>
<comment type="caution">
    <text evidence="3">The sequence shown here is derived from an EMBL/GenBank/DDBJ whole genome shotgun (WGS) entry which is preliminary data.</text>
</comment>
<protein>
    <submittedName>
        <fullName evidence="3">Lipocalin family protein</fullName>
    </submittedName>
</protein>
<keyword evidence="2" id="KW-0732">Signal</keyword>
<dbReference type="AlphaFoldDB" id="A0A5M6DNW6"/>
<reference evidence="3 4" key="1">
    <citation type="submission" date="2019-08" db="EMBL/GenBank/DDBJ databases">
        <authorList>
            <person name="Dhanesh K."/>
            <person name="Kumar G."/>
            <person name="Sasikala C."/>
            <person name="Venkata Ramana C."/>
        </authorList>
    </citation>
    <scope>NUCLEOTIDE SEQUENCE [LARGE SCALE GENOMIC DNA]</scope>
    <source>
        <strain evidence="3 4">JC645</strain>
    </source>
</reference>
<feature type="region of interest" description="Disordered" evidence="1">
    <location>
        <begin position="232"/>
        <end position="273"/>
    </location>
</feature>
<dbReference type="EMBL" id="VWOX01000001">
    <property type="protein sequence ID" value="KAA5547135.1"/>
    <property type="molecule type" value="Genomic_DNA"/>
</dbReference>
<evidence type="ECO:0000313" key="3">
    <source>
        <dbReference type="EMBL" id="KAA5547135.1"/>
    </source>
</evidence>
<feature type="chain" id="PRO_5024428685" evidence="2">
    <location>
        <begin position="42"/>
        <end position="364"/>
    </location>
</feature>
<evidence type="ECO:0000256" key="1">
    <source>
        <dbReference type="SAM" id="MobiDB-lite"/>
    </source>
</evidence>
<accession>A0A5M6DNW6</accession>
<feature type="compositionally biased region" description="Low complexity" evidence="1">
    <location>
        <begin position="235"/>
        <end position="270"/>
    </location>
</feature>